<organism evidence="1 2">
    <name type="scientific">Cardamine amara subsp. amara</name>
    <dbReference type="NCBI Taxonomy" id="228776"/>
    <lineage>
        <taxon>Eukaryota</taxon>
        <taxon>Viridiplantae</taxon>
        <taxon>Streptophyta</taxon>
        <taxon>Embryophyta</taxon>
        <taxon>Tracheophyta</taxon>
        <taxon>Spermatophyta</taxon>
        <taxon>Magnoliopsida</taxon>
        <taxon>eudicotyledons</taxon>
        <taxon>Gunneridae</taxon>
        <taxon>Pentapetalae</taxon>
        <taxon>rosids</taxon>
        <taxon>malvids</taxon>
        <taxon>Brassicales</taxon>
        <taxon>Brassicaceae</taxon>
        <taxon>Cardamineae</taxon>
        <taxon>Cardamine</taxon>
    </lineage>
</organism>
<dbReference type="EMBL" id="JBANAX010000249">
    <property type="protein sequence ID" value="KAL1217256.1"/>
    <property type="molecule type" value="Genomic_DNA"/>
</dbReference>
<protein>
    <submittedName>
        <fullName evidence="1">Retrovirus-related Pol polyprotein from transposon TNT 1-94</fullName>
    </submittedName>
</protein>
<evidence type="ECO:0000313" key="1">
    <source>
        <dbReference type="EMBL" id="KAL1217256.1"/>
    </source>
</evidence>
<gene>
    <name evidence="1" type="ORF">V5N11_013548</name>
</gene>
<proteinExistence type="predicted"/>
<dbReference type="AlphaFoldDB" id="A0ABD1BEC9"/>
<dbReference type="Proteomes" id="UP001558713">
    <property type="component" value="Unassembled WGS sequence"/>
</dbReference>
<keyword evidence="2" id="KW-1185">Reference proteome</keyword>
<comment type="caution">
    <text evidence="1">The sequence shown here is derived from an EMBL/GenBank/DDBJ whole genome shotgun (WGS) entry which is preliminary data.</text>
</comment>
<reference evidence="1 2" key="1">
    <citation type="submission" date="2024-04" db="EMBL/GenBank/DDBJ databases">
        <title>Genome assembly C_amara_ONT_v2.</title>
        <authorList>
            <person name="Yant L."/>
            <person name="Moore C."/>
            <person name="Slenker M."/>
        </authorList>
    </citation>
    <scope>NUCLEOTIDE SEQUENCE [LARGE SCALE GENOMIC DNA]</scope>
    <source>
        <tissue evidence="1">Leaf</tissue>
    </source>
</reference>
<sequence>MTSFVKFKVQRFNGTRNFSLWQTQMKDMLNQNEMKKALLEKKSDSITHDDWEELQEKAGSTIRTCLGDKVLHQVFHLVNAK</sequence>
<accession>A0ABD1BEC9</accession>
<name>A0ABD1BEC9_CARAN</name>
<evidence type="ECO:0000313" key="2">
    <source>
        <dbReference type="Proteomes" id="UP001558713"/>
    </source>
</evidence>